<dbReference type="EMBL" id="FONR01000058">
    <property type="protein sequence ID" value="SFH20268.1"/>
    <property type="molecule type" value="Genomic_DNA"/>
</dbReference>
<dbReference type="AlphaFoldDB" id="A0A1I2Y3C6"/>
<dbReference type="Gene3D" id="1.10.10.800">
    <property type="match status" value="1"/>
</dbReference>
<feature type="compositionally biased region" description="Low complexity" evidence="1">
    <location>
        <begin position="131"/>
        <end position="141"/>
    </location>
</feature>
<reference evidence="2 3" key="1">
    <citation type="submission" date="2016-10" db="EMBL/GenBank/DDBJ databases">
        <authorList>
            <person name="de Groot N.N."/>
        </authorList>
    </citation>
    <scope>NUCLEOTIDE SEQUENCE [LARGE SCALE GENOMIC DNA]</scope>
    <source>
        <strain evidence="2 3">OK461</strain>
    </source>
</reference>
<evidence type="ECO:0000256" key="1">
    <source>
        <dbReference type="SAM" id="MobiDB-lite"/>
    </source>
</evidence>
<evidence type="ECO:0000313" key="2">
    <source>
        <dbReference type="EMBL" id="SFH20268.1"/>
    </source>
</evidence>
<gene>
    <name evidence="2" type="ORF">SAMN02787118_15811</name>
</gene>
<protein>
    <submittedName>
        <fullName evidence="2">Uncharacterized protein</fullName>
    </submittedName>
</protein>
<organism evidence="2 3">
    <name type="scientific">Streptomyces mirabilis</name>
    <dbReference type="NCBI Taxonomy" id="68239"/>
    <lineage>
        <taxon>Bacteria</taxon>
        <taxon>Bacillati</taxon>
        <taxon>Actinomycetota</taxon>
        <taxon>Actinomycetes</taxon>
        <taxon>Kitasatosporales</taxon>
        <taxon>Streptomycetaceae</taxon>
        <taxon>Streptomyces</taxon>
    </lineage>
</organism>
<sequence length="154" mass="16439">MFRAGLGRTQDPAILKALLDQAGALRTAEARGAAPRLEAWTPDNAEELLETAGRQFRETFEFYCTPRGYHPRANQGPNSSARPGRVTAGPVALQRKALNGPSRAAHCNSMIVLASAISPERIMASAVRKGSSTISMSSPSSSRPPPSWVRVDGP</sequence>
<dbReference type="Proteomes" id="UP000181942">
    <property type="component" value="Unassembled WGS sequence"/>
</dbReference>
<feature type="region of interest" description="Disordered" evidence="1">
    <location>
        <begin position="67"/>
        <end position="87"/>
    </location>
</feature>
<evidence type="ECO:0000313" key="3">
    <source>
        <dbReference type="Proteomes" id="UP000181942"/>
    </source>
</evidence>
<name>A0A1I2Y3C6_9ACTN</name>
<accession>A0A1I2Y3C6</accession>
<feature type="region of interest" description="Disordered" evidence="1">
    <location>
        <begin position="128"/>
        <end position="154"/>
    </location>
</feature>
<proteinExistence type="predicted"/>